<feature type="compositionally biased region" description="Polar residues" evidence="12">
    <location>
        <begin position="13"/>
        <end position="31"/>
    </location>
</feature>
<dbReference type="PROSITE" id="PS50118">
    <property type="entry name" value="HMG_BOX_2"/>
    <property type="match status" value="1"/>
</dbReference>
<evidence type="ECO:0000256" key="1">
    <source>
        <dbReference type="ARBA" id="ARBA00004324"/>
    </source>
</evidence>
<evidence type="ECO:0000256" key="6">
    <source>
        <dbReference type="ARBA" id="ARBA00022928"/>
    </source>
</evidence>
<evidence type="ECO:0000256" key="9">
    <source>
        <dbReference type="ARBA" id="ARBA00023163"/>
    </source>
</evidence>
<evidence type="ECO:0000256" key="11">
    <source>
        <dbReference type="ARBA" id="ARBA00045821"/>
    </source>
</evidence>
<dbReference type="EMBL" id="OB661876">
    <property type="protein sequence ID" value="CAD7229117.1"/>
    <property type="molecule type" value="Genomic_DNA"/>
</dbReference>
<evidence type="ECO:0000256" key="12">
    <source>
        <dbReference type="SAM" id="MobiDB-lite"/>
    </source>
</evidence>
<feature type="region of interest" description="Disordered" evidence="12">
    <location>
        <begin position="192"/>
        <end position="244"/>
    </location>
</feature>
<dbReference type="GO" id="GO:0007548">
    <property type="term" value="P:sex differentiation"/>
    <property type="evidence" value="ECO:0007669"/>
    <property type="project" value="UniProtKB-KW"/>
</dbReference>
<dbReference type="GO" id="GO:0005516">
    <property type="term" value="F:calmodulin binding"/>
    <property type="evidence" value="ECO:0007669"/>
    <property type="project" value="UniProtKB-KW"/>
</dbReference>
<proteinExistence type="inferred from homology"/>
<feature type="region of interest" description="Disordered" evidence="12">
    <location>
        <begin position="438"/>
        <end position="458"/>
    </location>
</feature>
<comment type="function">
    <text evidence="11">Transcriptional regulator that controls a genetic switch in male development. It is necessary and sufficient for initiating male sex determination by directing the development of supporting cell precursors (pre-Sertoli cells) as Sertoli rather than granulosa cells. Involved in different aspects of gene regulation including promoter activation or repression. Binds to the DNA consensus sequence 5'-[AT]AACAA[AT]-3'. SRY HMG box recognizes DNA by partial intercalation in the minor groove and promotes DNA bending. Also involved in pre-mRNA splicing. In male adult brain involved in the maintenance of motor functions of dopaminergic neurons.</text>
</comment>
<feature type="compositionally biased region" description="Basic and acidic residues" evidence="12">
    <location>
        <begin position="32"/>
        <end position="42"/>
    </location>
</feature>
<evidence type="ECO:0000256" key="4">
    <source>
        <dbReference type="ARBA" id="ARBA00022782"/>
    </source>
</evidence>
<keyword evidence="4" id="KW-0221">Differentiation</keyword>
<evidence type="ECO:0000256" key="7">
    <source>
        <dbReference type="ARBA" id="ARBA00023125"/>
    </source>
</evidence>
<dbReference type="PANTHER" id="PTHR10270:SF161">
    <property type="entry name" value="SEX-DETERMINING REGION Y PROTEIN"/>
    <property type="match status" value="1"/>
</dbReference>
<evidence type="ECO:0000256" key="5">
    <source>
        <dbReference type="ARBA" id="ARBA00022860"/>
    </source>
</evidence>
<evidence type="ECO:0000256" key="10">
    <source>
        <dbReference type="ARBA" id="ARBA00032498"/>
    </source>
</evidence>
<dbReference type="Gene3D" id="1.10.30.10">
    <property type="entry name" value="High mobility group box domain"/>
    <property type="match status" value="1"/>
</dbReference>
<accession>A0A7R8ZR53</accession>
<keyword evidence="7" id="KW-0238">DNA-binding</keyword>
<gene>
    <name evidence="14" type="ORF">CTOB1V02_LOCUS6990</name>
</gene>
<keyword evidence="8" id="KW-0010">Activator</keyword>
<dbReference type="InterPro" id="IPR036910">
    <property type="entry name" value="HMG_box_dom_sf"/>
</dbReference>
<comment type="subcellular location">
    <subcellularLocation>
        <location evidence="1">Nucleus speckle</location>
    </subcellularLocation>
</comment>
<dbReference type="GO" id="GO:0030154">
    <property type="term" value="P:cell differentiation"/>
    <property type="evidence" value="ECO:0007669"/>
    <property type="project" value="UniProtKB-KW"/>
</dbReference>
<reference evidence="14" key="1">
    <citation type="submission" date="2020-11" db="EMBL/GenBank/DDBJ databases">
        <authorList>
            <person name="Tran Van P."/>
        </authorList>
    </citation>
    <scope>NUCLEOTIDE SEQUENCE</scope>
</reference>
<dbReference type="InterPro" id="IPR009071">
    <property type="entry name" value="HMG_box_dom"/>
</dbReference>
<feature type="compositionally biased region" description="Polar residues" evidence="12">
    <location>
        <begin position="43"/>
        <end position="52"/>
    </location>
</feature>
<feature type="region of interest" description="Disordered" evidence="12">
    <location>
        <begin position="13"/>
        <end position="89"/>
    </location>
</feature>
<keyword evidence="5" id="KW-0112">Calmodulin-binding</keyword>
<organism evidence="14">
    <name type="scientific">Cyprideis torosa</name>
    <dbReference type="NCBI Taxonomy" id="163714"/>
    <lineage>
        <taxon>Eukaryota</taxon>
        <taxon>Metazoa</taxon>
        <taxon>Ecdysozoa</taxon>
        <taxon>Arthropoda</taxon>
        <taxon>Crustacea</taxon>
        <taxon>Oligostraca</taxon>
        <taxon>Ostracoda</taxon>
        <taxon>Podocopa</taxon>
        <taxon>Podocopida</taxon>
        <taxon>Cytherocopina</taxon>
        <taxon>Cytheroidea</taxon>
        <taxon>Cytherideidae</taxon>
        <taxon>Cyprideis</taxon>
    </lineage>
</organism>
<keyword evidence="9" id="KW-0804">Transcription</keyword>
<feature type="compositionally biased region" description="Polar residues" evidence="12">
    <location>
        <begin position="219"/>
        <end position="230"/>
    </location>
</feature>
<evidence type="ECO:0000259" key="13">
    <source>
        <dbReference type="PROSITE" id="PS50118"/>
    </source>
</evidence>
<evidence type="ECO:0000256" key="2">
    <source>
        <dbReference type="ARBA" id="ARBA00005998"/>
    </source>
</evidence>
<dbReference type="GO" id="GO:0016607">
    <property type="term" value="C:nuclear speck"/>
    <property type="evidence" value="ECO:0007669"/>
    <property type="project" value="UniProtKB-SubCell"/>
</dbReference>
<dbReference type="OrthoDB" id="6247875at2759"/>
<keyword evidence="6" id="KW-0726">Sexual differentiation</keyword>
<dbReference type="SUPFAM" id="SSF47095">
    <property type="entry name" value="HMG-box"/>
    <property type="match status" value="1"/>
</dbReference>
<sequence>MDDFFKPELFASSSNNAIGSCNATSPSTSFESGKEGDLEELKSSYSVDQCNAGSCEPAPGEDGGEDRSEMDASVDSCSPSPGAAQEDPVREIIEGTKSTDSLKYIFRHTGIPRPPNAFMMFTFEWRKRLAGMDPNANNREISRRLGQMWKSMGVGEKGKYFQLAKMAAVEHRQKHPDYVYSPREARIRKALRQQGIRPSMLNNSRQLPRPQGISKKNRSQNSRKVQQQSVAHGGSGSDYLGDVESSEEYSSCQGFSAAGVNDTPFSSACSSGDLSNSFDPFGVGGVAPSVKTEQPSPKHEPADDPSYEDIMASMDLDLHNNMTNKSEASPSPMEGSITIPGYLSAPLPPTKVLPSNSPDSTTSECVFQEPMSFETTMLDAFSGADSMTSAGGNFAAAPSVACASTPCVDIFGTSDVVGEYQDPFHRLNFSPSEDSQILSTFEELDLPDEDVQTHAQLE</sequence>
<dbReference type="Pfam" id="PF00505">
    <property type="entry name" value="HMG_box"/>
    <property type="match status" value="1"/>
</dbReference>
<dbReference type="GO" id="GO:0001228">
    <property type="term" value="F:DNA-binding transcription activator activity, RNA polymerase II-specific"/>
    <property type="evidence" value="ECO:0007669"/>
    <property type="project" value="TreeGrafter"/>
</dbReference>
<dbReference type="PANTHER" id="PTHR10270">
    <property type="entry name" value="SOX TRANSCRIPTION FACTOR"/>
    <property type="match status" value="1"/>
</dbReference>
<feature type="region of interest" description="Disordered" evidence="12">
    <location>
        <begin position="285"/>
        <end position="306"/>
    </location>
</feature>
<evidence type="ECO:0000256" key="3">
    <source>
        <dbReference type="ARBA" id="ARBA00019052"/>
    </source>
</evidence>
<protein>
    <recommendedName>
        <fullName evidence="3">Sex-determining region Y protein</fullName>
    </recommendedName>
    <alternativeName>
        <fullName evidence="10">Testis-determining factor</fullName>
    </alternativeName>
</protein>
<evidence type="ECO:0000256" key="8">
    <source>
        <dbReference type="ARBA" id="ARBA00023159"/>
    </source>
</evidence>
<dbReference type="GO" id="GO:0000978">
    <property type="term" value="F:RNA polymerase II cis-regulatory region sequence-specific DNA binding"/>
    <property type="evidence" value="ECO:0007669"/>
    <property type="project" value="TreeGrafter"/>
</dbReference>
<dbReference type="PROSITE" id="PS51257">
    <property type="entry name" value="PROKAR_LIPOPROTEIN"/>
    <property type="match status" value="1"/>
</dbReference>
<dbReference type="AlphaFoldDB" id="A0A7R8ZR53"/>
<dbReference type="InterPro" id="IPR050140">
    <property type="entry name" value="SRY-related_HMG-box_TF-like"/>
</dbReference>
<feature type="domain" description="HMG box" evidence="13">
    <location>
        <begin position="111"/>
        <end position="179"/>
    </location>
</feature>
<comment type="similarity">
    <text evidence="2">Belongs to the SRY family.</text>
</comment>
<dbReference type="SMART" id="SM00398">
    <property type="entry name" value="HMG"/>
    <property type="match status" value="1"/>
</dbReference>
<name>A0A7R8ZR53_9CRUS</name>
<evidence type="ECO:0000313" key="14">
    <source>
        <dbReference type="EMBL" id="CAD7229117.1"/>
    </source>
</evidence>